<feature type="domain" description="DnaB/C C-terminal" evidence="3">
    <location>
        <begin position="335"/>
        <end position="397"/>
    </location>
</feature>
<keyword evidence="5" id="KW-0378">Hydrolase</keyword>
<evidence type="ECO:0000256" key="1">
    <source>
        <dbReference type="ARBA" id="ARBA00093462"/>
    </source>
</evidence>
<organism evidence="5 6">
    <name type="scientific">Priestia endophytica DSM 13796</name>
    <dbReference type="NCBI Taxonomy" id="1121089"/>
    <lineage>
        <taxon>Bacteria</taxon>
        <taxon>Bacillati</taxon>
        <taxon>Bacillota</taxon>
        <taxon>Bacilli</taxon>
        <taxon>Bacillales</taxon>
        <taxon>Bacillaceae</taxon>
        <taxon>Priestia</taxon>
    </lineage>
</organism>
<feature type="domain" description="Replicative helicase loading/DNA remodeling protein DnaB N-terminal winged helix" evidence="4">
    <location>
        <begin position="12"/>
        <end position="274"/>
    </location>
</feature>
<feature type="compositionally biased region" description="Basic residues" evidence="2">
    <location>
        <begin position="416"/>
        <end position="425"/>
    </location>
</feature>
<keyword evidence="5" id="KW-0067">ATP-binding</keyword>
<dbReference type="EMBL" id="FOXX01000001">
    <property type="protein sequence ID" value="SFQ23567.1"/>
    <property type="molecule type" value="Genomic_DNA"/>
</dbReference>
<evidence type="ECO:0000256" key="2">
    <source>
        <dbReference type="SAM" id="MobiDB-lite"/>
    </source>
</evidence>
<evidence type="ECO:0000259" key="4">
    <source>
        <dbReference type="Pfam" id="PF25888"/>
    </source>
</evidence>
<keyword evidence="6" id="KW-1185">Reference proteome</keyword>
<protein>
    <submittedName>
        <fullName evidence="5">Replicative DNA helicase loader DnaB</fullName>
    </submittedName>
</protein>
<evidence type="ECO:0000313" key="5">
    <source>
        <dbReference type="EMBL" id="SFQ23567.1"/>
    </source>
</evidence>
<dbReference type="Pfam" id="PF25888">
    <property type="entry name" value="WHD_DnaB"/>
    <property type="match status" value="1"/>
</dbReference>
<dbReference type="InterPro" id="IPR058660">
    <property type="entry name" value="WHD_DnaB"/>
</dbReference>
<dbReference type="GO" id="GO:0004386">
    <property type="term" value="F:helicase activity"/>
    <property type="evidence" value="ECO:0007669"/>
    <property type="project" value="UniProtKB-KW"/>
</dbReference>
<dbReference type="Pfam" id="PF07261">
    <property type="entry name" value="DnaB_2"/>
    <property type="match status" value="1"/>
</dbReference>
<reference evidence="5 6" key="1">
    <citation type="submission" date="2016-10" db="EMBL/GenBank/DDBJ databases">
        <authorList>
            <person name="Varghese N."/>
            <person name="Submissions S."/>
        </authorList>
    </citation>
    <scope>NUCLEOTIDE SEQUENCE [LARGE SCALE GENOMIC DNA]</scope>
    <source>
        <strain evidence="5 6">DSM 13796</strain>
    </source>
</reference>
<evidence type="ECO:0000259" key="3">
    <source>
        <dbReference type="Pfam" id="PF07261"/>
    </source>
</evidence>
<comment type="caution">
    <text evidence="5">The sequence shown here is derived from an EMBL/GenBank/DDBJ whole genome shotgun (WGS) entry which is preliminary data.</text>
</comment>
<name>A0A1I5WVL1_9BACI</name>
<feature type="region of interest" description="Disordered" evidence="2">
    <location>
        <begin position="407"/>
        <end position="433"/>
    </location>
</feature>
<dbReference type="GeneID" id="93709519"/>
<dbReference type="InterPro" id="IPR006343">
    <property type="entry name" value="DnaB/C_C"/>
</dbReference>
<dbReference type="Gene3D" id="1.10.10.630">
    <property type="entry name" value="DnaD domain-like"/>
    <property type="match status" value="1"/>
</dbReference>
<keyword evidence="5" id="KW-0347">Helicase</keyword>
<dbReference type="RefSeq" id="WP_061802188.1">
    <property type="nucleotide sequence ID" value="NZ_FOXX01000001.1"/>
</dbReference>
<accession>A0A1I5WVL1</accession>
<comment type="similarity">
    <text evidence="1">Belongs to the DnaB/DnaD family.</text>
</comment>
<proteinExistence type="inferred from homology"/>
<feature type="compositionally biased region" description="Basic and acidic residues" evidence="2">
    <location>
        <begin position="292"/>
        <end position="304"/>
    </location>
</feature>
<feature type="region of interest" description="Disordered" evidence="2">
    <location>
        <begin position="292"/>
        <end position="312"/>
    </location>
</feature>
<evidence type="ECO:0000313" key="6">
    <source>
        <dbReference type="Proteomes" id="UP000182762"/>
    </source>
</evidence>
<dbReference type="InterPro" id="IPR034829">
    <property type="entry name" value="DnaD-like_sf"/>
</dbReference>
<dbReference type="Proteomes" id="UP000182762">
    <property type="component" value="Unassembled WGS sequence"/>
</dbReference>
<gene>
    <name evidence="5" type="ORF">SAMN02745910_00764</name>
</gene>
<keyword evidence="5" id="KW-0547">Nucleotide-binding</keyword>
<sequence>MTSQHWKELIAIDRYVVHTNDILHDYDRQIITKLYQPLIGPIGYSLYMTLWSQLKEKEHWGKEVTHHYLMAMMQCGLPEIYRERQKLEGIGLLKTFVKEEQEHRLFVYELIPPLTPHEFFNDGVLNIYLYNRLGKNVFQNVKQHFLYPPLPKDQFKDVTRSFNDTFQTLHMSEISSVQKEVKSTLTNKENFKYVGEAKSNGISLDDHTFDFKLFLAGLSDTMVPKKALTSEVREAIQKISFLYEIDPIEMKNVVIDAIDENDEINIENLRKSAQNTYLFKSGESLPTLVEKTQPDKLKEKEKEPIGQNPEDELIPLLNNISPRELLEGWSQGAQASKADLQIIEDVMFKQKLTPGVVNVLIYYVMIKTDMKLSKSYVEKIASHWARKGIKTVKEAMDLAKNEHKEYQQWEETKKQSTNKKTRKPIRKEMVPDWLKEKEENSVEKLDDEEKIKEEERKMEEILKHYRESEE</sequence>